<keyword evidence="1" id="KW-0677">Repeat</keyword>
<evidence type="ECO:0000259" key="3">
    <source>
        <dbReference type="PROSITE" id="PS50837"/>
    </source>
</evidence>
<reference evidence="4 5" key="1">
    <citation type="journal article" date="2020" name="ISME J.">
        <title>Uncovering the hidden diversity of litter-decomposition mechanisms in mushroom-forming fungi.</title>
        <authorList>
            <person name="Floudas D."/>
            <person name="Bentzer J."/>
            <person name="Ahren D."/>
            <person name="Johansson T."/>
            <person name="Persson P."/>
            <person name="Tunlid A."/>
        </authorList>
    </citation>
    <scope>NUCLEOTIDE SEQUENCE [LARGE SCALE GENOMIC DNA]</scope>
    <source>
        <strain evidence="4 5">CBS 101986</strain>
    </source>
</reference>
<evidence type="ECO:0000313" key="5">
    <source>
        <dbReference type="Proteomes" id="UP000567179"/>
    </source>
</evidence>
<name>A0A8H5B972_9AGAR</name>
<dbReference type="EMBL" id="JAACJJ010000031">
    <property type="protein sequence ID" value="KAF5317932.1"/>
    <property type="molecule type" value="Genomic_DNA"/>
</dbReference>
<comment type="caution">
    <text evidence="4">The sequence shown here is derived from an EMBL/GenBank/DDBJ whole genome shotgun (WGS) entry which is preliminary data.</text>
</comment>
<accession>A0A8H5B972</accession>
<organism evidence="4 5">
    <name type="scientific">Psilocybe cf. subviscida</name>
    <dbReference type="NCBI Taxonomy" id="2480587"/>
    <lineage>
        <taxon>Eukaryota</taxon>
        <taxon>Fungi</taxon>
        <taxon>Dikarya</taxon>
        <taxon>Basidiomycota</taxon>
        <taxon>Agaricomycotina</taxon>
        <taxon>Agaricomycetes</taxon>
        <taxon>Agaricomycetidae</taxon>
        <taxon>Agaricales</taxon>
        <taxon>Agaricineae</taxon>
        <taxon>Strophariaceae</taxon>
        <taxon>Psilocybe</taxon>
    </lineage>
</organism>
<feature type="compositionally biased region" description="Polar residues" evidence="2">
    <location>
        <begin position="886"/>
        <end position="896"/>
    </location>
</feature>
<protein>
    <recommendedName>
        <fullName evidence="3">NACHT domain-containing protein</fullName>
    </recommendedName>
</protein>
<dbReference type="Gene3D" id="3.40.50.300">
    <property type="entry name" value="P-loop containing nucleotide triphosphate hydrolases"/>
    <property type="match status" value="1"/>
</dbReference>
<dbReference type="PANTHER" id="PTHR10039">
    <property type="entry name" value="AMELOGENIN"/>
    <property type="match status" value="1"/>
</dbReference>
<dbReference type="Proteomes" id="UP000567179">
    <property type="component" value="Unassembled WGS sequence"/>
</dbReference>
<sequence>MIFHCHKEPIPSDSGRDCHSSWKPIMVAALTATEKALDGLPIPAAKTCISLVLKVIEAADVAADNEKVLKQLHARYQDLKDFSLSMSSDIPKAVQDDVNDLDVKLKRLAERWEPRLTRKSRKRDIVLKLFTAADYRDMLKGFVTETDQAINDFLLRFEVQSWIIAYREIVRNRQIAVLSSMDCAQYAPYNSLRADRADHCLQGTRRMVLTTIMGWAQDADPDRPPVFWLNGLAGIGKTTIAHTIASWLDEKNQLAGSFFFLRSDDHLKDARLVFPTLALQFSQIDPLVRTRLVEVLENDPSCVTRSLSIQFDKLILDPISAASFSKPLILVLDALDECQPTSFTAAILHILVSNIQKIPFLRVFITSRPEAHIREALGIVVGDSVHRKLVLHENIEIQQEVEEDIRLYLKTSLQEIWNRDKPGEWPSAADLETLVQQSGKLFIYAATAIRFIGGNRSLNVDRQLRNLLKLQKKHAPNTDVEPYMHLDQLYLTILETAFAIIDTKDTYYNVRFRHIVGSIVLMQKALPVGSLAAFLGDYDVADIKQTLYYLHSIFIVPDEPSQALQTYHLSFPNFVTNPKRCTNSDAYIDSQKQERYLFLRCLHTMKRFFGPDVQSRRRTTAGQDAVRHVGGQDVDGLSNHSGEENDSQIDAGSDLYEGESDASDDFYEGDVSMTLEVRYSNNHWCSHLIAIRIQVDMIEKEQSTEEQKLVVELEYFLTYYLSQWLERRIGHTLLTVGATKMKLAQDTFDIMYNVHRWVAANTDSQRSWRMKQILKTNAREAFAYLFPRATGTYILGARLNEYVAEDGPSGKTATGKRVIVEEVEDEEETIDWVRLPVESRSLLEIYSQSILEPTRPRIPSDLFKSVISYNDKEDEESASGVAELPATSSTTALRKP</sequence>
<dbReference type="InterPro" id="IPR007111">
    <property type="entry name" value="NACHT_NTPase"/>
</dbReference>
<feature type="region of interest" description="Disordered" evidence="2">
    <location>
        <begin position="614"/>
        <end position="656"/>
    </location>
</feature>
<dbReference type="InterPro" id="IPR056884">
    <property type="entry name" value="NPHP3-like_N"/>
</dbReference>
<evidence type="ECO:0000313" key="4">
    <source>
        <dbReference type="EMBL" id="KAF5317932.1"/>
    </source>
</evidence>
<dbReference type="AlphaFoldDB" id="A0A8H5B972"/>
<feature type="region of interest" description="Disordered" evidence="2">
    <location>
        <begin position="873"/>
        <end position="896"/>
    </location>
</feature>
<dbReference type="OrthoDB" id="674604at2759"/>
<dbReference type="SUPFAM" id="SSF52540">
    <property type="entry name" value="P-loop containing nucleoside triphosphate hydrolases"/>
    <property type="match status" value="1"/>
</dbReference>
<proteinExistence type="predicted"/>
<dbReference type="PROSITE" id="PS50837">
    <property type="entry name" value="NACHT"/>
    <property type="match status" value="1"/>
</dbReference>
<dbReference type="PANTHER" id="PTHR10039:SF14">
    <property type="entry name" value="NACHT DOMAIN-CONTAINING PROTEIN"/>
    <property type="match status" value="1"/>
</dbReference>
<feature type="domain" description="NACHT" evidence="3">
    <location>
        <begin position="225"/>
        <end position="371"/>
    </location>
</feature>
<evidence type="ECO:0000256" key="2">
    <source>
        <dbReference type="SAM" id="MobiDB-lite"/>
    </source>
</evidence>
<evidence type="ECO:0000256" key="1">
    <source>
        <dbReference type="ARBA" id="ARBA00022737"/>
    </source>
</evidence>
<keyword evidence="5" id="KW-1185">Reference proteome</keyword>
<dbReference type="Pfam" id="PF24883">
    <property type="entry name" value="NPHP3_N"/>
    <property type="match status" value="1"/>
</dbReference>
<gene>
    <name evidence="4" type="ORF">D9619_012219</name>
</gene>
<dbReference type="InterPro" id="IPR027417">
    <property type="entry name" value="P-loop_NTPase"/>
</dbReference>